<evidence type="ECO:0000313" key="14">
    <source>
        <dbReference type="Proteomes" id="UP001184150"/>
    </source>
</evidence>
<evidence type="ECO:0000256" key="2">
    <source>
        <dbReference type="ARBA" id="ARBA00009477"/>
    </source>
</evidence>
<proteinExistence type="inferred from homology"/>
<dbReference type="PANTHER" id="PTHR30386">
    <property type="entry name" value="MEMBRANE FUSION SUBUNIT OF EMRAB-TOLC MULTIDRUG EFFLUX PUMP"/>
    <property type="match status" value="1"/>
</dbReference>
<dbReference type="InterPro" id="IPR050739">
    <property type="entry name" value="MFP"/>
</dbReference>
<comment type="similarity">
    <text evidence="2 9">Belongs to the membrane fusion protein (MFP) (TC 8.A.1) family.</text>
</comment>
<evidence type="ECO:0000256" key="7">
    <source>
        <dbReference type="ARBA" id="ARBA00022989"/>
    </source>
</evidence>
<keyword evidence="10" id="KW-0175">Coiled coil</keyword>
<evidence type="ECO:0000256" key="8">
    <source>
        <dbReference type="ARBA" id="ARBA00023136"/>
    </source>
</evidence>
<feature type="coiled-coil region" evidence="10">
    <location>
        <begin position="175"/>
        <end position="202"/>
    </location>
</feature>
<dbReference type="InterPro" id="IPR058982">
    <property type="entry name" value="Beta-barrel_AprE"/>
</dbReference>
<protein>
    <recommendedName>
        <fullName evidence="9">Membrane fusion protein (MFP) family protein</fullName>
    </recommendedName>
</protein>
<evidence type="ECO:0000259" key="12">
    <source>
        <dbReference type="Pfam" id="PF26002"/>
    </source>
</evidence>
<dbReference type="Gene3D" id="2.40.30.170">
    <property type="match status" value="1"/>
</dbReference>
<evidence type="ECO:0000256" key="5">
    <source>
        <dbReference type="ARBA" id="ARBA00022519"/>
    </source>
</evidence>
<evidence type="ECO:0000313" key="13">
    <source>
        <dbReference type="EMBL" id="MDR6510177.1"/>
    </source>
</evidence>
<dbReference type="PRINTS" id="PR01490">
    <property type="entry name" value="RTXTOXIND"/>
</dbReference>
<keyword evidence="5 9" id="KW-0997">Cell inner membrane</keyword>
<keyword evidence="3 9" id="KW-0813">Transport</keyword>
<keyword evidence="7 9" id="KW-1133">Transmembrane helix</keyword>
<name>A0ABU1MIR6_9SPHN</name>
<dbReference type="Gene3D" id="6.10.140.920">
    <property type="match status" value="1"/>
</dbReference>
<organism evidence="13 14">
    <name type="scientific">Novosphingobium capsulatum</name>
    <dbReference type="NCBI Taxonomy" id="13688"/>
    <lineage>
        <taxon>Bacteria</taxon>
        <taxon>Pseudomonadati</taxon>
        <taxon>Pseudomonadota</taxon>
        <taxon>Alphaproteobacteria</taxon>
        <taxon>Sphingomonadales</taxon>
        <taxon>Sphingomonadaceae</taxon>
        <taxon>Novosphingobium</taxon>
    </lineage>
</organism>
<dbReference type="InterPro" id="IPR010129">
    <property type="entry name" value="T1SS_HlyD"/>
</dbReference>
<evidence type="ECO:0000256" key="9">
    <source>
        <dbReference type="RuleBase" id="RU365093"/>
    </source>
</evidence>
<evidence type="ECO:0000256" key="1">
    <source>
        <dbReference type="ARBA" id="ARBA00004377"/>
    </source>
</evidence>
<keyword evidence="14" id="KW-1185">Reference proteome</keyword>
<dbReference type="RefSeq" id="WP_171795744.1">
    <property type="nucleotide sequence ID" value="NZ_JAVDRD010000002.1"/>
</dbReference>
<evidence type="ECO:0000256" key="10">
    <source>
        <dbReference type="SAM" id="Coils"/>
    </source>
</evidence>
<dbReference type="Pfam" id="PF26002">
    <property type="entry name" value="Beta-barrel_AprE"/>
    <property type="match status" value="1"/>
</dbReference>
<feature type="domain" description="AprE-like long alpha-helical hairpin" evidence="11">
    <location>
        <begin position="118"/>
        <end position="297"/>
    </location>
</feature>
<reference evidence="13 14" key="1">
    <citation type="submission" date="2023-07" db="EMBL/GenBank/DDBJ databases">
        <title>Sorghum-associated microbial communities from plants grown in Nebraska, USA.</title>
        <authorList>
            <person name="Schachtman D."/>
        </authorList>
    </citation>
    <scope>NUCLEOTIDE SEQUENCE [LARGE SCALE GENOMIC DNA]</scope>
    <source>
        <strain evidence="13 14">DS1027</strain>
    </source>
</reference>
<keyword evidence="4 9" id="KW-1003">Cell membrane</keyword>
<comment type="subcellular location">
    <subcellularLocation>
        <location evidence="1 9">Cell inner membrane</location>
        <topology evidence="1 9">Single-pass membrane protein</topology>
    </subcellularLocation>
</comment>
<dbReference type="EMBL" id="JAVDRD010000002">
    <property type="protein sequence ID" value="MDR6510177.1"/>
    <property type="molecule type" value="Genomic_DNA"/>
</dbReference>
<evidence type="ECO:0000259" key="11">
    <source>
        <dbReference type="Pfam" id="PF25994"/>
    </source>
</evidence>
<dbReference type="Gene3D" id="2.40.50.100">
    <property type="match status" value="1"/>
</dbReference>
<feature type="transmembrane region" description="Helical" evidence="9">
    <location>
        <begin position="36"/>
        <end position="61"/>
    </location>
</feature>
<keyword evidence="8 9" id="KW-0472">Membrane</keyword>
<comment type="caution">
    <text evidence="13">The sequence shown here is derived from an EMBL/GenBank/DDBJ whole genome shotgun (WGS) entry which is preliminary data.</text>
</comment>
<dbReference type="NCBIfam" id="TIGR01843">
    <property type="entry name" value="type_I_hlyD"/>
    <property type="match status" value="1"/>
</dbReference>
<dbReference type="Proteomes" id="UP001184150">
    <property type="component" value="Unassembled WGS sequence"/>
</dbReference>
<accession>A0ABU1MIR6</accession>
<evidence type="ECO:0000256" key="4">
    <source>
        <dbReference type="ARBA" id="ARBA00022475"/>
    </source>
</evidence>
<keyword evidence="6 9" id="KW-0812">Transmembrane</keyword>
<dbReference type="PANTHER" id="PTHR30386:SF17">
    <property type="entry name" value="ALKALINE PROTEASE SECRETION PROTEIN APRE"/>
    <property type="match status" value="1"/>
</dbReference>
<dbReference type="Pfam" id="PF25994">
    <property type="entry name" value="HH_AprE"/>
    <property type="match status" value="1"/>
</dbReference>
<gene>
    <name evidence="13" type="ORF">J2792_001037</name>
</gene>
<sequence length="450" mass="49461">MNAPLSPDAVRQLLPTLWIDQPTTPRPHAPRLLVRLVFALAGLMALLFALAAIVPIGGAVIGGGQVGVESRVKRIAHPTGGVITTIAVINGQHVRQGELLMRLDDRVTGADATYSNLTVEQLLAQKARLEAERLGLGQVVFPADLLRAGNPSAAKAMADEQHLFAMRQTEEGQLRAQLAARVAQYNQQITGLQAQIDALRQQRHLIEPERQGVRDLWDKQLVTINRLNQLERTAVDIDGQVAQLQAQIAQTRARITEAQEQSIQTVQTRRVQAGTDLAQVNTALNQQQLRKVSASDQKDRSEIRAPYSGTIEKIAFAAIGDVVRPAEPIMEIVPDHDVMVVEASVSPTDIDQVRVGQAARVRFSAFNRAATPEIPGRVIYVATDRTDNQETRQAYYTVRIAVDQAAVAREGLALRSGMPAETYIETGNRSLLSYVTKPLRDQFMRAFRDN</sequence>
<evidence type="ECO:0000256" key="6">
    <source>
        <dbReference type="ARBA" id="ARBA00022692"/>
    </source>
</evidence>
<feature type="coiled-coil region" evidence="10">
    <location>
        <begin position="227"/>
        <end position="261"/>
    </location>
</feature>
<dbReference type="InterPro" id="IPR058781">
    <property type="entry name" value="HH_AprE-like"/>
</dbReference>
<feature type="domain" description="AprE-like beta-barrel" evidence="12">
    <location>
        <begin position="339"/>
        <end position="427"/>
    </location>
</feature>
<evidence type="ECO:0000256" key="3">
    <source>
        <dbReference type="ARBA" id="ARBA00022448"/>
    </source>
</evidence>